<evidence type="ECO:0000256" key="3">
    <source>
        <dbReference type="ARBA" id="ARBA00022679"/>
    </source>
</evidence>
<comment type="similarity">
    <text evidence="1 7">Belongs to the thiolase-like superfamily. Thiolase family.</text>
</comment>
<dbReference type="Proteomes" id="UP001236806">
    <property type="component" value="Unassembled WGS sequence"/>
</dbReference>
<reference evidence="10 11" key="1">
    <citation type="submission" date="2023-07" db="EMBL/GenBank/DDBJ databases">
        <title>Comparative genomics of wheat-associated soil bacteria to identify genetic determinants of phenazine resistance.</title>
        <authorList>
            <person name="Mouncey N."/>
        </authorList>
    </citation>
    <scope>NUCLEOTIDE SEQUENCE [LARGE SCALE GENOMIC DNA]</scope>
    <source>
        <strain evidence="10 11">W1I3</strain>
    </source>
</reference>
<evidence type="ECO:0000313" key="10">
    <source>
        <dbReference type="EMBL" id="MDQ0673747.1"/>
    </source>
</evidence>
<keyword evidence="11" id="KW-1185">Reference proteome</keyword>
<keyword evidence="4 7" id="KW-0012">Acyltransferase</keyword>
<gene>
    <name evidence="10" type="ORF">QFZ36_001308</name>
</gene>
<keyword evidence="3 7" id="KW-0808">Transferase</keyword>
<dbReference type="PANTHER" id="PTHR18919">
    <property type="entry name" value="ACETYL-COA C-ACYLTRANSFERASE"/>
    <property type="match status" value="1"/>
</dbReference>
<feature type="domain" description="Thiolase N-terminal" evidence="8">
    <location>
        <begin position="89"/>
        <end position="347"/>
    </location>
</feature>
<evidence type="ECO:0000256" key="7">
    <source>
        <dbReference type="RuleBase" id="RU003557"/>
    </source>
</evidence>
<dbReference type="PROSITE" id="PS00737">
    <property type="entry name" value="THIOLASE_2"/>
    <property type="match status" value="1"/>
</dbReference>
<evidence type="ECO:0000256" key="6">
    <source>
        <dbReference type="ARBA" id="ARBA00040529"/>
    </source>
</evidence>
<dbReference type="SUPFAM" id="SSF53901">
    <property type="entry name" value="Thiolase-like"/>
    <property type="match status" value="2"/>
</dbReference>
<dbReference type="EC" id="2.3.1.9" evidence="2"/>
<dbReference type="InterPro" id="IPR002155">
    <property type="entry name" value="Thiolase"/>
</dbReference>
<dbReference type="InterPro" id="IPR020616">
    <property type="entry name" value="Thiolase_N"/>
</dbReference>
<name>A0ABU0PJ71_9MICC</name>
<dbReference type="Pfam" id="PF00108">
    <property type="entry name" value="Thiolase_N"/>
    <property type="match status" value="1"/>
</dbReference>
<dbReference type="Gene3D" id="3.40.47.10">
    <property type="match status" value="1"/>
</dbReference>
<dbReference type="InterPro" id="IPR020610">
    <property type="entry name" value="Thiolase_AS"/>
</dbReference>
<evidence type="ECO:0000259" key="9">
    <source>
        <dbReference type="Pfam" id="PF02803"/>
    </source>
</evidence>
<evidence type="ECO:0000256" key="5">
    <source>
        <dbReference type="ARBA" id="ARBA00030755"/>
    </source>
</evidence>
<proteinExistence type="inferred from homology"/>
<accession>A0ABU0PJ71</accession>
<comment type="caution">
    <text evidence="10">The sequence shown here is derived from an EMBL/GenBank/DDBJ whole genome shotgun (WGS) entry which is preliminary data.</text>
</comment>
<evidence type="ECO:0000259" key="8">
    <source>
        <dbReference type="Pfam" id="PF00108"/>
    </source>
</evidence>
<dbReference type="CDD" id="cd00751">
    <property type="entry name" value="thiolase"/>
    <property type="match status" value="1"/>
</dbReference>
<sequence>MLLQPSRGLDLLPPAKLSAVQPTQPAAVVHPAEMGTTTLCQVAQARAGMPVPSITLNNWVSSVTVALVAYHRTRSGEINMGNSADNTDVVILAAARTPQGRINGQLASFTAVELGAHAIRAALDASGVDAGQVEAVIMGQVLQAGAGQNPARQSSIGAGIGWNVPAVTVNKVCLSGLTAVIDAARMIRGGEASVVVAGGQESMTRAPHLLPGSRQGWTYGSIQALDAAAHDGLTDAFDGQSMGLSTETRNLALGIDRPSQDNVAAHSHQRAALAAKNGTFDDEIVPISVKQRKGDPIVVSTDEGVRPNASVESMAGLRAAFVTDGTITAGNSSPLSDGAAALILSSRAFAEEHGLEYLAVVGKPGQVAGPDNSLHSQPSNAIQNALGRAGWTTADLDFIEINEAFGSVAVQSLKDLDYPLEKCNIHGGAIALGHPIGASGARLAGHAAHELKRRGKGKAAVSLCGGGGQGEALLLYRD</sequence>
<evidence type="ECO:0000256" key="2">
    <source>
        <dbReference type="ARBA" id="ARBA00012705"/>
    </source>
</evidence>
<dbReference type="Pfam" id="PF02803">
    <property type="entry name" value="Thiolase_C"/>
    <property type="match status" value="1"/>
</dbReference>
<dbReference type="NCBIfam" id="TIGR01930">
    <property type="entry name" value="AcCoA-C-Actrans"/>
    <property type="match status" value="1"/>
</dbReference>
<evidence type="ECO:0000256" key="1">
    <source>
        <dbReference type="ARBA" id="ARBA00010982"/>
    </source>
</evidence>
<dbReference type="GO" id="GO:0003985">
    <property type="term" value="F:acetyl-CoA C-acetyltransferase activity"/>
    <property type="evidence" value="ECO:0007669"/>
    <property type="project" value="UniProtKB-EC"/>
</dbReference>
<dbReference type="InterPro" id="IPR020613">
    <property type="entry name" value="Thiolase_CS"/>
</dbReference>
<evidence type="ECO:0000313" key="11">
    <source>
        <dbReference type="Proteomes" id="UP001236806"/>
    </source>
</evidence>
<dbReference type="InterPro" id="IPR020617">
    <property type="entry name" value="Thiolase_C"/>
</dbReference>
<dbReference type="InterPro" id="IPR016039">
    <property type="entry name" value="Thiolase-like"/>
</dbReference>
<protein>
    <recommendedName>
        <fullName evidence="6">Probable acetyl-CoA acetyltransferase</fullName>
        <ecNumber evidence="2">2.3.1.9</ecNumber>
    </recommendedName>
    <alternativeName>
        <fullName evidence="5">Acetoacetyl-CoA thiolase</fullName>
    </alternativeName>
</protein>
<dbReference type="EMBL" id="JAUSXB010000001">
    <property type="protein sequence ID" value="MDQ0673747.1"/>
    <property type="molecule type" value="Genomic_DNA"/>
</dbReference>
<organism evidence="10 11">
    <name type="scientific">Pseudarthrobacter siccitolerans</name>
    <dbReference type="NCBI Taxonomy" id="861266"/>
    <lineage>
        <taxon>Bacteria</taxon>
        <taxon>Bacillati</taxon>
        <taxon>Actinomycetota</taxon>
        <taxon>Actinomycetes</taxon>
        <taxon>Micrococcales</taxon>
        <taxon>Micrococcaceae</taxon>
        <taxon>Pseudarthrobacter</taxon>
    </lineage>
</organism>
<feature type="domain" description="Thiolase C-terminal" evidence="9">
    <location>
        <begin position="357"/>
        <end position="475"/>
    </location>
</feature>
<evidence type="ECO:0000256" key="4">
    <source>
        <dbReference type="ARBA" id="ARBA00023315"/>
    </source>
</evidence>
<dbReference type="PANTHER" id="PTHR18919:SF107">
    <property type="entry name" value="ACETYL-COA ACETYLTRANSFERASE, CYTOSOLIC"/>
    <property type="match status" value="1"/>
</dbReference>
<dbReference type="PROSITE" id="PS00099">
    <property type="entry name" value="THIOLASE_3"/>
    <property type="match status" value="1"/>
</dbReference>
<dbReference type="InterPro" id="IPR020615">
    <property type="entry name" value="Thiolase_acyl_enz_int_AS"/>
</dbReference>
<dbReference type="PROSITE" id="PS00098">
    <property type="entry name" value="THIOLASE_1"/>
    <property type="match status" value="1"/>
</dbReference>